<dbReference type="GO" id="GO:0008967">
    <property type="term" value="F:phosphoglycolate phosphatase activity"/>
    <property type="evidence" value="ECO:0007669"/>
    <property type="project" value="TreeGrafter"/>
</dbReference>
<dbReference type="SUPFAM" id="SSF56784">
    <property type="entry name" value="HAD-like"/>
    <property type="match status" value="1"/>
</dbReference>
<dbReference type="InterPro" id="IPR023214">
    <property type="entry name" value="HAD_sf"/>
</dbReference>
<dbReference type="GO" id="GO:0006281">
    <property type="term" value="P:DNA repair"/>
    <property type="evidence" value="ECO:0007669"/>
    <property type="project" value="TreeGrafter"/>
</dbReference>
<proteinExistence type="predicted"/>
<protein>
    <submittedName>
        <fullName evidence="1">HAD family hydrolase</fullName>
    </submittedName>
</protein>
<dbReference type="AlphaFoldDB" id="A0A7X6MB32"/>
<dbReference type="InterPro" id="IPR050155">
    <property type="entry name" value="HAD-like_hydrolase_sf"/>
</dbReference>
<keyword evidence="1" id="KW-0378">Hydrolase</keyword>
<evidence type="ECO:0000313" key="1">
    <source>
        <dbReference type="EMBL" id="NKY96748.1"/>
    </source>
</evidence>
<name>A0A7X6MB32_9ACTN</name>
<dbReference type="EMBL" id="JAAXPG010000002">
    <property type="protein sequence ID" value="NKY96748.1"/>
    <property type="molecule type" value="Genomic_DNA"/>
</dbReference>
<dbReference type="Proteomes" id="UP000553209">
    <property type="component" value="Unassembled WGS sequence"/>
</dbReference>
<keyword evidence="2" id="KW-1185">Reference proteome</keyword>
<gene>
    <name evidence="1" type="ORF">HGB44_03525</name>
</gene>
<dbReference type="PANTHER" id="PTHR43434:SF1">
    <property type="entry name" value="PHOSPHOGLYCOLATE PHOSPHATASE"/>
    <property type="match status" value="1"/>
</dbReference>
<evidence type="ECO:0000313" key="2">
    <source>
        <dbReference type="Proteomes" id="UP000553209"/>
    </source>
</evidence>
<dbReference type="Pfam" id="PF00702">
    <property type="entry name" value="Hydrolase"/>
    <property type="match status" value="1"/>
</dbReference>
<organism evidence="1 2">
    <name type="scientific">Nocardiopsis alborubida</name>
    <dbReference type="NCBI Taxonomy" id="146802"/>
    <lineage>
        <taxon>Bacteria</taxon>
        <taxon>Bacillati</taxon>
        <taxon>Actinomycetota</taxon>
        <taxon>Actinomycetes</taxon>
        <taxon>Streptosporangiales</taxon>
        <taxon>Nocardiopsidaceae</taxon>
        <taxon>Nocardiopsis</taxon>
    </lineage>
</organism>
<dbReference type="InterPro" id="IPR036412">
    <property type="entry name" value="HAD-like_sf"/>
</dbReference>
<comment type="caution">
    <text evidence="1">The sequence shown here is derived from an EMBL/GenBank/DDBJ whole genome shotgun (WGS) entry which is preliminary data.</text>
</comment>
<reference evidence="1 2" key="1">
    <citation type="submission" date="2020-04" db="EMBL/GenBank/DDBJ databases">
        <title>MicrobeNet Type strains.</title>
        <authorList>
            <person name="Nicholson A.C."/>
        </authorList>
    </citation>
    <scope>NUCLEOTIDE SEQUENCE [LARGE SCALE GENOMIC DNA]</scope>
    <source>
        <strain evidence="1 2">ATCC 23612</strain>
    </source>
</reference>
<dbReference type="PANTHER" id="PTHR43434">
    <property type="entry name" value="PHOSPHOGLYCOLATE PHOSPHATASE"/>
    <property type="match status" value="1"/>
</dbReference>
<accession>A0A7X6MB32</accession>
<dbReference type="Gene3D" id="3.40.50.1000">
    <property type="entry name" value="HAD superfamily/HAD-like"/>
    <property type="match status" value="1"/>
</dbReference>
<sequence length="240" mass="25754">MTRPLAVTTLVVGYDRILSAETDHDYRPHGGHLRAVLAAHDVDLPAQVLSDYDQHLVIWQRLAHATALTDLISMVFTRHGIACPLPIAELAVQVWERAGDAPVTPQAAYLLARLAEQGYQVLVATNTCRPHTQRAKSVADAGLGDLPLITSSQLGVASPDPAFYEHVLRRCSSAPSRVAWVGADPMHDVAGPRAHGMHAVALLAADATAERQQALRCGAHTVLSDLAELPDLLLPLPARP</sequence>
<dbReference type="RefSeq" id="WP_061081290.1">
    <property type="nucleotide sequence ID" value="NZ_JAAXPG010000002.1"/>
</dbReference>